<dbReference type="EMBL" id="CM042891">
    <property type="protein sequence ID" value="KAI4302806.1"/>
    <property type="molecule type" value="Genomic_DNA"/>
</dbReference>
<evidence type="ECO:0000313" key="1">
    <source>
        <dbReference type="EMBL" id="KAI4302806.1"/>
    </source>
</evidence>
<organism evidence="1 2">
    <name type="scientific">Melastoma candidum</name>
    <dbReference type="NCBI Taxonomy" id="119954"/>
    <lineage>
        <taxon>Eukaryota</taxon>
        <taxon>Viridiplantae</taxon>
        <taxon>Streptophyta</taxon>
        <taxon>Embryophyta</taxon>
        <taxon>Tracheophyta</taxon>
        <taxon>Spermatophyta</taxon>
        <taxon>Magnoliopsida</taxon>
        <taxon>eudicotyledons</taxon>
        <taxon>Gunneridae</taxon>
        <taxon>Pentapetalae</taxon>
        <taxon>rosids</taxon>
        <taxon>malvids</taxon>
        <taxon>Myrtales</taxon>
        <taxon>Melastomataceae</taxon>
        <taxon>Melastomatoideae</taxon>
        <taxon>Melastomateae</taxon>
        <taxon>Melastoma</taxon>
    </lineage>
</organism>
<keyword evidence="2" id="KW-1185">Reference proteome</keyword>
<evidence type="ECO:0000313" key="2">
    <source>
        <dbReference type="Proteomes" id="UP001057402"/>
    </source>
</evidence>
<gene>
    <name evidence="1" type="ORF">MLD38_038509</name>
</gene>
<accession>A0ACB9L057</accession>
<dbReference type="Proteomes" id="UP001057402">
    <property type="component" value="Chromosome 12"/>
</dbReference>
<reference evidence="2" key="1">
    <citation type="journal article" date="2023" name="Front. Plant Sci.">
        <title>Chromosomal-level genome assembly of Melastoma candidum provides insights into trichome evolution.</title>
        <authorList>
            <person name="Zhong Y."/>
            <person name="Wu W."/>
            <person name="Sun C."/>
            <person name="Zou P."/>
            <person name="Liu Y."/>
            <person name="Dai S."/>
            <person name="Zhou R."/>
        </authorList>
    </citation>
    <scope>NUCLEOTIDE SEQUENCE [LARGE SCALE GENOMIC DNA]</scope>
</reference>
<comment type="caution">
    <text evidence="1">The sequence shown here is derived from an EMBL/GenBank/DDBJ whole genome shotgun (WGS) entry which is preliminary data.</text>
</comment>
<name>A0ACB9L057_9MYRT</name>
<sequence>MHQKRQQLCRNFQRGSCQYGDRCKFVHAREPQQTANLFSSGNNQGGFQQQKNNPFGFGVQQPQQKSNPFGFGVESQPQQQKSNPFGFGVQQQQQRSNPFGFGVQQQQQQPKNDPNGFGAQQQKINPFGFGVQSQPGPAAGSGSKSNQFKPFENKWTRSGGNATQSRHADTSYKSSDHQCTDPESCKQIMLQDFENERPLWKLTCYGHWKYAPCDIRGDISYEELRAAAYDDAGHGMSLQSIVERERNMLDLKLKEFQNLLQNPYLVTAPSTAGQSGPFGAVTHSAFSPAVQTPNVAFPSSFVHPPAPSNTGFVSSPFTALGPSSGNSNFRQIAPDLNWHAAASASTALQQAADISSNQFLLNLGLSTGDTQPKPQETQSVDRAIWLMEKWMPGEIPEIPPPDELII</sequence>
<protein>
    <submittedName>
        <fullName evidence="1">Uncharacterized protein</fullName>
    </submittedName>
</protein>
<proteinExistence type="predicted"/>